<keyword evidence="1" id="KW-1133">Transmembrane helix</keyword>
<evidence type="ECO:0000256" key="1">
    <source>
        <dbReference type="SAM" id="Phobius"/>
    </source>
</evidence>
<sequence length="341" mass="38022">MAALDRQRHSLASELESVRPQGPVRTSIAVVIPCYRARSSIIEVIRRIGPQAGHIIVVDDACPQSSGQKVREEIADSRVEVLFNPQNLGVGGSVIAGYRRALELGATICVKIDADGQMDPELLPRFVAPILSGEADYAKGNRFFHVRDVQGMPALRLLGNAALSFLSKLSSGYWNIFDPTNGYTAIHASCLRYVELDKLDKRYFFESDLLFRLHLIEAVVVDVPMRAIYEGEKSSLNPLREIFRFGTFHVRNLLKRVFYEYFLRDFNLASLQLSGGVSLLAFAVLYGGATWYHNWARGVESPAGTVGIVSIAMIVGFVLLQGFLAFDYARIPRLAMHRRLD</sequence>
<dbReference type="Gene3D" id="3.90.550.10">
    <property type="entry name" value="Spore Coat Polysaccharide Biosynthesis Protein SpsA, Chain A"/>
    <property type="match status" value="1"/>
</dbReference>
<dbReference type="Pfam" id="PF00535">
    <property type="entry name" value="Glycos_transf_2"/>
    <property type="match status" value="1"/>
</dbReference>
<dbReference type="PANTHER" id="PTHR48090:SF6">
    <property type="entry name" value="SLR5056 PROTEIN"/>
    <property type="match status" value="1"/>
</dbReference>
<organism evidence="3 4">
    <name type="scientific">Pseudoxanthomonas putridarboris</name>
    <dbReference type="NCBI Taxonomy" id="752605"/>
    <lineage>
        <taxon>Bacteria</taxon>
        <taxon>Pseudomonadati</taxon>
        <taxon>Pseudomonadota</taxon>
        <taxon>Gammaproteobacteria</taxon>
        <taxon>Lysobacterales</taxon>
        <taxon>Lysobacteraceae</taxon>
        <taxon>Pseudoxanthomonas</taxon>
    </lineage>
</organism>
<comment type="caution">
    <text evidence="3">The sequence shown here is derived from an EMBL/GenBank/DDBJ whole genome shotgun (WGS) entry which is preliminary data.</text>
</comment>
<feature type="domain" description="Glycosyltransferase 2-like" evidence="2">
    <location>
        <begin position="30"/>
        <end position="189"/>
    </location>
</feature>
<proteinExistence type="predicted"/>
<dbReference type="EMBL" id="JBBWWT010000005">
    <property type="protein sequence ID" value="MEL1265046.1"/>
    <property type="molecule type" value="Genomic_DNA"/>
</dbReference>
<evidence type="ECO:0000259" key="2">
    <source>
        <dbReference type="Pfam" id="PF00535"/>
    </source>
</evidence>
<dbReference type="Proteomes" id="UP001459204">
    <property type="component" value="Unassembled WGS sequence"/>
</dbReference>
<evidence type="ECO:0000313" key="4">
    <source>
        <dbReference type="Proteomes" id="UP001459204"/>
    </source>
</evidence>
<reference evidence="3 4" key="1">
    <citation type="submission" date="2024-04" db="EMBL/GenBank/DDBJ databases">
        <title>Draft genome sequence of Pseudoxanthomonas putridarboris WD12.</title>
        <authorList>
            <person name="Oh J."/>
        </authorList>
    </citation>
    <scope>NUCLEOTIDE SEQUENCE [LARGE SCALE GENOMIC DNA]</scope>
    <source>
        <strain evidence="3 4">WD12</strain>
    </source>
</reference>
<protein>
    <submittedName>
        <fullName evidence="3">Glycosyltransferase family 2 protein</fullName>
    </submittedName>
</protein>
<dbReference type="InterPro" id="IPR029044">
    <property type="entry name" value="Nucleotide-diphossugar_trans"/>
</dbReference>
<dbReference type="SUPFAM" id="SSF53448">
    <property type="entry name" value="Nucleotide-diphospho-sugar transferases"/>
    <property type="match status" value="1"/>
</dbReference>
<accession>A0ABU9J1E9</accession>
<name>A0ABU9J1E9_9GAMM</name>
<keyword evidence="1" id="KW-0812">Transmembrane</keyword>
<dbReference type="RefSeq" id="WP_341726221.1">
    <property type="nucleotide sequence ID" value="NZ_JBBWWT010000005.1"/>
</dbReference>
<dbReference type="InterPro" id="IPR001173">
    <property type="entry name" value="Glyco_trans_2-like"/>
</dbReference>
<gene>
    <name evidence="3" type="ORF">AAD027_11820</name>
</gene>
<evidence type="ECO:0000313" key="3">
    <source>
        <dbReference type="EMBL" id="MEL1265046.1"/>
    </source>
</evidence>
<dbReference type="InterPro" id="IPR050256">
    <property type="entry name" value="Glycosyltransferase_2"/>
</dbReference>
<dbReference type="PANTHER" id="PTHR48090">
    <property type="entry name" value="UNDECAPRENYL-PHOSPHATE 4-DEOXY-4-FORMAMIDO-L-ARABINOSE TRANSFERASE-RELATED"/>
    <property type="match status" value="1"/>
</dbReference>
<feature type="transmembrane region" description="Helical" evidence="1">
    <location>
        <begin position="306"/>
        <end position="329"/>
    </location>
</feature>
<keyword evidence="1" id="KW-0472">Membrane</keyword>
<keyword evidence="4" id="KW-1185">Reference proteome</keyword>
<dbReference type="CDD" id="cd04179">
    <property type="entry name" value="DPM_DPG-synthase_like"/>
    <property type="match status" value="1"/>
</dbReference>
<feature type="transmembrane region" description="Helical" evidence="1">
    <location>
        <begin position="266"/>
        <end position="286"/>
    </location>
</feature>